<evidence type="ECO:0000256" key="17">
    <source>
        <dbReference type="SAM" id="SignalP"/>
    </source>
</evidence>
<evidence type="ECO:0000256" key="6">
    <source>
        <dbReference type="ARBA" id="ARBA00022729"/>
    </source>
</evidence>
<evidence type="ECO:0000256" key="16">
    <source>
        <dbReference type="SAM" id="Phobius"/>
    </source>
</evidence>
<keyword evidence="6 17" id="KW-0732">Signal</keyword>
<keyword evidence="11 19" id="KW-0675">Receptor</keyword>
<dbReference type="Proteomes" id="UP000503349">
    <property type="component" value="Chromosome 17"/>
</dbReference>
<evidence type="ECO:0000256" key="4">
    <source>
        <dbReference type="ARBA" id="ARBA00019169"/>
    </source>
</evidence>
<dbReference type="InterPro" id="IPR013783">
    <property type="entry name" value="Ig-like_fold"/>
</dbReference>
<evidence type="ECO:0000256" key="1">
    <source>
        <dbReference type="ARBA" id="ARBA00004187"/>
    </source>
</evidence>
<dbReference type="SMART" id="SM00060">
    <property type="entry name" value="FN3"/>
    <property type="match status" value="4"/>
</dbReference>
<organism evidence="19 20">
    <name type="scientific">Channa argus</name>
    <name type="common">Northern snakehead</name>
    <name type="synonym">Ophicephalus argus</name>
    <dbReference type="NCBI Taxonomy" id="215402"/>
    <lineage>
        <taxon>Eukaryota</taxon>
        <taxon>Metazoa</taxon>
        <taxon>Chordata</taxon>
        <taxon>Craniata</taxon>
        <taxon>Vertebrata</taxon>
        <taxon>Euteleostomi</taxon>
        <taxon>Actinopterygii</taxon>
        <taxon>Neopterygii</taxon>
        <taxon>Teleostei</taxon>
        <taxon>Neoteleostei</taxon>
        <taxon>Acanthomorphata</taxon>
        <taxon>Anabantaria</taxon>
        <taxon>Anabantiformes</taxon>
        <taxon>Channoidei</taxon>
        <taxon>Channidae</taxon>
        <taxon>Channa</taxon>
    </lineage>
</organism>
<dbReference type="PANTHER" id="PTHR48423">
    <property type="entry name" value="INTERLEUKIN-27 RECEPTOR SUBUNIT ALPHA"/>
    <property type="match status" value="1"/>
</dbReference>
<keyword evidence="20" id="KW-1185">Reference proteome</keyword>
<comment type="similarity">
    <text evidence="3">Belongs to the type I cytokine receptor family. Type 2 subfamily.</text>
</comment>
<evidence type="ECO:0000259" key="18">
    <source>
        <dbReference type="PROSITE" id="PS50853"/>
    </source>
</evidence>
<comment type="subcellular location">
    <subcellularLocation>
        <location evidence="1">Basolateral cell membrane</location>
    </subcellularLocation>
    <subcellularLocation>
        <location evidence="2">Membrane</location>
        <topology evidence="2">Single-pass type I membrane protein</topology>
    </subcellularLocation>
</comment>
<dbReference type="InterPro" id="IPR003531">
    <property type="entry name" value="Hempt_rcpt_S_F1_CS"/>
</dbReference>
<feature type="transmembrane region" description="Helical" evidence="16">
    <location>
        <begin position="694"/>
        <end position="717"/>
    </location>
</feature>
<keyword evidence="7" id="KW-0677">Repeat</keyword>
<evidence type="ECO:0000256" key="13">
    <source>
        <dbReference type="ARBA" id="ARBA00031601"/>
    </source>
</evidence>
<evidence type="ECO:0000256" key="3">
    <source>
        <dbReference type="ARBA" id="ARBA00008921"/>
    </source>
</evidence>
<dbReference type="AlphaFoldDB" id="A0A6G1QJF1"/>
<dbReference type="InterPro" id="IPR003529">
    <property type="entry name" value="Hematopoietin_rcpt_Gp130_CS"/>
</dbReference>
<dbReference type="PANTHER" id="PTHR48423:SF1">
    <property type="entry name" value="INTERLEUKIN-27 RECEPTOR SUBUNIT ALPHA"/>
    <property type="match status" value="1"/>
</dbReference>
<feature type="domain" description="Fibronectin type-III" evidence="18">
    <location>
        <begin position="402"/>
        <end position="499"/>
    </location>
</feature>
<feature type="compositionally biased region" description="Low complexity" evidence="15">
    <location>
        <begin position="803"/>
        <end position="813"/>
    </location>
</feature>
<dbReference type="InterPro" id="IPR036116">
    <property type="entry name" value="FN3_sf"/>
</dbReference>
<evidence type="ECO:0000256" key="12">
    <source>
        <dbReference type="ARBA" id="ARBA00023180"/>
    </source>
</evidence>
<keyword evidence="12" id="KW-0325">Glycoprotein</keyword>
<evidence type="ECO:0000256" key="15">
    <source>
        <dbReference type="SAM" id="MobiDB-lite"/>
    </source>
</evidence>
<evidence type="ECO:0000256" key="10">
    <source>
        <dbReference type="ARBA" id="ARBA00023157"/>
    </source>
</evidence>
<dbReference type="PROSITE" id="PS01353">
    <property type="entry name" value="HEMATOPO_REC_L_F2"/>
    <property type="match status" value="1"/>
</dbReference>
<evidence type="ECO:0000256" key="8">
    <source>
        <dbReference type="ARBA" id="ARBA00022989"/>
    </source>
</evidence>
<dbReference type="PROSITE" id="PS50853">
    <property type="entry name" value="FN3"/>
    <property type="match status" value="2"/>
</dbReference>
<dbReference type="InterPro" id="IPR003961">
    <property type="entry name" value="FN3_dom"/>
</dbReference>
<dbReference type="EMBL" id="CM015728">
    <property type="protein sequence ID" value="KAF3702378.1"/>
    <property type="molecule type" value="Genomic_DNA"/>
</dbReference>
<comment type="subunit">
    <text evidence="14">Present as a mixture of monomers and dimers. The phosphorylated receptor binds a number of SH2 domain-containing proteins such as JAK2, STAT3, PTPN11, and SOCS3. Interaction with SOCS3 inhibits JAK/STAT signaling and MAPK cascade.</text>
</comment>
<feature type="chain" id="PRO_5026253717" description="Leptin receptor" evidence="17">
    <location>
        <begin position="21"/>
        <end position="891"/>
    </location>
</feature>
<reference evidence="20" key="2">
    <citation type="submission" date="2019-02" db="EMBL/GenBank/DDBJ databases">
        <title>Opniocepnalus argus Var Kimnra genome.</title>
        <authorList>
            <person name="Zhou C."/>
            <person name="Xiao S."/>
        </authorList>
    </citation>
    <scope>NUCLEOTIDE SEQUENCE [LARGE SCALE GENOMIC DNA]</scope>
</reference>
<dbReference type="GO" id="GO:0004896">
    <property type="term" value="F:cytokine receptor activity"/>
    <property type="evidence" value="ECO:0007669"/>
    <property type="project" value="InterPro"/>
</dbReference>
<evidence type="ECO:0000256" key="2">
    <source>
        <dbReference type="ARBA" id="ARBA00004479"/>
    </source>
</evidence>
<protein>
    <recommendedName>
        <fullName evidence="4">Leptin receptor</fullName>
    </recommendedName>
    <alternativeName>
        <fullName evidence="13">OB receptor</fullName>
    </alternativeName>
</protein>
<dbReference type="Pfam" id="PF00041">
    <property type="entry name" value="fn3"/>
    <property type="match status" value="1"/>
</dbReference>
<feature type="domain" description="Fibronectin type-III" evidence="18">
    <location>
        <begin position="306"/>
        <end position="401"/>
    </location>
</feature>
<accession>A0A6G1QJF1</accession>
<dbReference type="PROSITE" id="PS01355">
    <property type="entry name" value="HEMATOPO_REC_S_F1"/>
    <property type="match status" value="1"/>
</dbReference>
<dbReference type="Gene3D" id="2.60.40.10">
    <property type="entry name" value="Immunoglobulins"/>
    <property type="match status" value="7"/>
</dbReference>
<evidence type="ECO:0000313" key="20">
    <source>
        <dbReference type="Proteomes" id="UP000503349"/>
    </source>
</evidence>
<dbReference type="GO" id="GO:0016323">
    <property type="term" value="C:basolateral plasma membrane"/>
    <property type="evidence" value="ECO:0007669"/>
    <property type="project" value="UniProtKB-SubCell"/>
</dbReference>
<dbReference type="SUPFAM" id="SSF49265">
    <property type="entry name" value="Fibronectin type III"/>
    <property type="match status" value="3"/>
</dbReference>
<evidence type="ECO:0000256" key="14">
    <source>
        <dbReference type="ARBA" id="ARBA00046724"/>
    </source>
</evidence>
<evidence type="ECO:0000256" key="11">
    <source>
        <dbReference type="ARBA" id="ARBA00023170"/>
    </source>
</evidence>
<sequence length="891" mass="100718">MLAWMLLVSLFCKSMQDGHRQDNGVLACEPHSLTLNNTGQVLLLTWKEDPSCSAVNETLVYDLVVLRADKQVHEDEFTVMPDKIGTTHNWTWTSDLPLECASHSVRIRSRYKKQKSQWELERTLPGIKKSTELQLYPQDLDFLVGSIAKFCCVLPAGRIFETMFLEGYDGRNMNTTKISNETYVLTAYLNQPSSLSCTNVRCETNMNDEAGACAYIGYPPGDKDLECETQDLESVRCHWTVGIKTRLRSPTAYQLNGRPCEVHSKGVCEQKIQGDERTWNLTAKNNLGKVELIDSEDIRKRVRMFAPKKVAVLNVNARNVSMNWRWKGQYYNNLSIKCQVEVSHGVTRTTNERFGVGLKYAVVNDLIPNSVYNVLVRCGTTQDFWKWSDWSTRVSFRTKGDVPDALDVWMQMMDYQVLIVWKEPLANQSHGNITDYTVTWGKTTEIHQQNTATVPPNKHCLPLNLDTTEEYNVTVAARNINGSSSLSAITILRNNTDGARVNTSLITGSNGSFSLSWSASPNATCGYIVDWCPTSGDCILEWLRLPPQETKARIFSKNFKDGVRYSLSIYACTHGPPVLLERREGYVSEKRMKDNLFGTLKLIQQEFDVVVSWRSIPPIERTAFIFGYILYWSENNNKDQKVFSVRTDDPEATSLVAKNLNISSYTFTVEAMTALGECGTTVQSFTLNSLTDSLIVMVSISLVLVFCFLSLFTILCYRHWACIRQKLYPPIPKPVLTDKWLTSPNEHNRCVDQHHKREADVLDFPELLCKSGAPVYCLDSQKNPTPNDYYNTLNKNTPPPTTTTPSQSRLPPSTLTGVFPNPSYNLIIQTADQQSNSEPQVQEAASLDWSGIEYQPQSPNEIFTLNQEGEIPDSPLVCVTTYMLLPQSPSQ</sequence>
<name>A0A6G1QJF1_CHAAH</name>
<keyword evidence="5 16" id="KW-0812">Transmembrane</keyword>
<dbReference type="InterPro" id="IPR040817">
    <property type="entry name" value="LIFR_D2"/>
</dbReference>
<feature type="signal peptide" evidence="17">
    <location>
        <begin position="1"/>
        <end position="20"/>
    </location>
</feature>
<dbReference type="InterPro" id="IPR052672">
    <property type="entry name" value="Type1_Cytokine_Rcpt_Type2"/>
</dbReference>
<evidence type="ECO:0000256" key="5">
    <source>
        <dbReference type="ARBA" id="ARBA00022692"/>
    </source>
</evidence>
<keyword evidence="8 16" id="KW-1133">Transmembrane helix</keyword>
<keyword evidence="10" id="KW-1015">Disulfide bond</keyword>
<feature type="region of interest" description="Disordered" evidence="15">
    <location>
        <begin position="794"/>
        <end position="813"/>
    </location>
</feature>
<dbReference type="CDD" id="cd00063">
    <property type="entry name" value="FN3"/>
    <property type="match status" value="3"/>
</dbReference>
<dbReference type="Pfam" id="PF25552">
    <property type="entry name" value="LIFR_D4"/>
    <property type="match status" value="1"/>
</dbReference>
<evidence type="ECO:0000313" key="19">
    <source>
        <dbReference type="EMBL" id="KAF3702378.1"/>
    </source>
</evidence>
<keyword evidence="9 16" id="KW-0472">Membrane</keyword>
<gene>
    <name evidence="19" type="ORF">EXN66_Car018066</name>
</gene>
<evidence type="ECO:0000256" key="9">
    <source>
        <dbReference type="ARBA" id="ARBA00023136"/>
    </source>
</evidence>
<reference evidence="19 20" key="1">
    <citation type="submission" date="2019-02" db="EMBL/GenBank/DDBJ databases">
        <title>Opniocepnalus argus genome.</title>
        <authorList>
            <person name="Zhou C."/>
            <person name="Xiao S."/>
        </authorList>
    </citation>
    <scope>NUCLEOTIDE SEQUENCE [LARGE SCALE GENOMIC DNA]</scope>
    <source>
        <strain evidence="19">OARG1902GOOAL</strain>
        <tissue evidence="19">Muscle</tissue>
    </source>
</reference>
<evidence type="ECO:0000256" key="7">
    <source>
        <dbReference type="ARBA" id="ARBA00022737"/>
    </source>
</evidence>
<proteinExistence type="inferred from homology"/>
<dbReference type="Pfam" id="PF17971">
    <property type="entry name" value="LIFR_D2"/>
    <property type="match status" value="1"/>
</dbReference>